<sequence length="498" mass="56875">MRKGIVWILVILMLFSTACGESMQKAPDYIMEGYDGDVTYRVWDTNLFFERMQEKTGISFQYSQYSDYDKWTQRKEELKANDNLPDVLFKAELNASEVRDLYQAGRIIDLAPYLEQYAPDLWKLLEEHPDWKKAITMADGAIPALPAINTLQNNDAMWINTAWLKKLKLDTPSSADELTEVLRAFKTGDPNGNYQQDEIPLAFVGMWELRFLAHAFGMVDNDYYISEKEGIVSSSLTSEENRAFLTWLHQLWEEGLLDSTGFSTTDNLRQITDENKAIPYGVLLSTTPLTILPQKALEQYALLEPLSCNGTKVYRDFAGDLVRGTFAITSACKEPEKLVAWVNTLYTQEGSLMAYYGLEGEEYIWNENGLWEWNYPLQTVADEILPTHTISEGGTAPSWVDAGFQTKYMDEATRNVVEALQKLKQYSVIPYPPVTLNAEDEAKVAEIQNNLSRYVEKAMACFVTGDTELTDENWEEFCRTVEEKGLLEMIGIWQKAIQ</sequence>
<reference evidence="1" key="1">
    <citation type="submission" date="2021-01" db="EMBL/GenBank/DDBJ databases">
        <title>Complete genome sequence of Clostridiales bacterium R-7.</title>
        <authorList>
            <person name="Mahoney-Kurpe S.C."/>
            <person name="Palevich N."/>
            <person name="Koike S."/>
            <person name="Moon C.D."/>
            <person name="Attwood G.T."/>
        </authorList>
    </citation>
    <scope>NUCLEOTIDE SEQUENCE</scope>
    <source>
        <strain evidence="1">R-7</strain>
    </source>
</reference>
<keyword evidence="2" id="KW-1185">Reference proteome</keyword>
<protein>
    <submittedName>
        <fullName evidence="1">Extracellular solute-binding protein</fullName>
    </submittedName>
</protein>
<evidence type="ECO:0000313" key="1">
    <source>
        <dbReference type="EMBL" id="QUC68345.1"/>
    </source>
</evidence>
<gene>
    <name evidence="1" type="ORF">JYE49_06555</name>
</gene>
<dbReference type="Proteomes" id="UP000682782">
    <property type="component" value="Chromosome"/>
</dbReference>
<proteinExistence type="predicted"/>
<accession>A0AC61MYT4</accession>
<organism evidence="1 2">
    <name type="scientific">Aristaeella hokkaidonensis</name>
    <dbReference type="NCBI Taxonomy" id="3046382"/>
    <lineage>
        <taxon>Bacteria</taxon>
        <taxon>Bacillati</taxon>
        <taxon>Bacillota</taxon>
        <taxon>Clostridia</taxon>
        <taxon>Eubacteriales</taxon>
        <taxon>Aristaeellaceae</taxon>
        <taxon>Aristaeella</taxon>
    </lineage>
</organism>
<name>A0AC61MYT4_9FIRM</name>
<evidence type="ECO:0000313" key="2">
    <source>
        <dbReference type="Proteomes" id="UP000682782"/>
    </source>
</evidence>
<dbReference type="EMBL" id="CP068393">
    <property type="protein sequence ID" value="QUC68345.1"/>
    <property type="molecule type" value="Genomic_DNA"/>
</dbReference>